<accession>A0AAU7CJS4</accession>
<dbReference type="RefSeq" id="WP_406698227.1">
    <property type="nucleotide sequence ID" value="NZ_CP155447.1"/>
</dbReference>
<proteinExistence type="predicted"/>
<dbReference type="GO" id="GO:0004622">
    <property type="term" value="F:phosphatidylcholine lysophospholipase activity"/>
    <property type="evidence" value="ECO:0007669"/>
    <property type="project" value="TreeGrafter"/>
</dbReference>
<dbReference type="InterPro" id="IPR051532">
    <property type="entry name" value="Ester_Hydrolysis_Enzymes"/>
</dbReference>
<dbReference type="InterPro" id="IPR014755">
    <property type="entry name" value="Cu-Rt/internalin_Ig-like"/>
</dbReference>
<dbReference type="Pfam" id="PF13472">
    <property type="entry name" value="Lipase_GDSL_2"/>
    <property type="match status" value="1"/>
</dbReference>
<dbReference type="AlphaFoldDB" id="A0AAU7CJS4"/>
<sequence length="368" mass="40646">MRSRAFRPSVDRLEERTALSLGAMAPAVAFVSPIERTDPAAVQRYQEILARIRTRQDDVIFLGDSMVEYWDRIAGSIWSQKVAPLGAANFGVASDMTRHLLWRLENGELAGRPKVAVVEIGTIDIMYSTSPLTARVAETVAGISSVVGTIRNLSPTTKILLMGVIPIGLTPDDPYRIMGQQVNEQIVNLADEVNVRYLDISPAFLQPDGTRPFTPFGLHPTPQEYDVWADAVYGSVQQWLGRPYAPTVQGIRLTHPQRNLVTIVLSFNESLDADSAGNQANYSLTRVSPRLSRRGPQRARSVMLQQVTYDSAAKRVTLKFIRPLAPTNRYVLTVGGTPPTGIKNIYGYFLDGDGDGIPGRNYVSEFRT</sequence>
<gene>
    <name evidence="3" type="ORF">V5E97_05175</name>
</gene>
<dbReference type="InterPro" id="IPR013830">
    <property type="entry name" value="SGNH_hydro"/>
</dbReference>
<dbReference type="EMBL" id="CP155447">
    <property type="protein sequence ID" value="XBH05411.1"/>
    <property type="molecule type" value="Genomic_DNA"/>
</dbReference>
<evidence type="ECO:0000256" key="1">
    <source>
        <dbReference type="ARBA" id="ARBA00022729"/>
    </source>
</evidence>
<dbReference type="Gene3D" id="2.60.40.1220">
    <property type="match status" value="1"/>
</dbReference>
<protein>
    <submittedName>
        <fullName evidence="3">GDSL-type esterase/lipase family protein</fullName>
    </submittedName>
</protein>
<dbReference type="Gene3D" id="3.40.50.1110">
    <property type="entry name" value="SGNH hydrolase"/>
    <property type="match status" value="1"/>
</dbReference>
<evidence type="ECO:0000259" key="2">
    <source>
        <dbReference type="Pfam" id="PF13472"/>
    </source>
</evidence>
<dbReference type="PANTHER" id="PTHR30383:SF5">
    <property type="entry name" value="SGNH HYDROLASE-TYPE ESTERASE DOMAIN-CONTAINING PROTEIN"/>
    <property type="match status" value="1"/>
</dbReference>
<reference evidence="3" key="1">
    <citation type="submission" date="2024-05" db="EMBL/GenBank/DDBJ databases">
        <title>Planctomycetes of the genus Singulisphaera possess chitinolytic capabilities.</title>
        <authorList>
            <person name="Ivanova A."/>
        </authorList>
    </citation>
    <scope>NUCLEOTIDE SEQUENCE</scope>
    <source>
        <strain evidence="3">Ch08T</strain>
    </source>
</reference>
<dbReference type="PANTHER" id="PTHR30383">
    <property type="entry name" value="THIOESTERASE 1/PROTEASE 1/LYSOPHOSPHOLIPASE L1"/>
    <property type="match status" value="1"/>
</dbReference>
<name>A0AAU7CJS4_9BACT</name>
<dbReference type="InterPro" id="IPR036514">
    <property type="entry name" value="SGNH_hydro_sf"/>
</dbReference>
<organism evidence="3">
    <name type="scientific">Singulisphaera sp. Ch08</name>
    <dbReference type="NCBI Taxonomy" id="3120278"/>
    <lineage>
        <taxon>Bacteria</taxon>
        <taxon>Pseudomonadati</taxon>
        <taxon>Planctomycetota</taxon>
        <taxon>Planctomycetia</taxon>
        <taxon>Isosphaerales</taxon>
        <taxon>Isosphaeraceae</taxon>
        <taxon>Singulisphaera</taxon>
    </lineage>
</organism>
<keyword evidence="1" id="KW-0732">Signal</keyword>
<evidence type="ECO:0000313" key="3">
    <source>
        <dbReference type="EMBL" id="XBH05411.1"/>
    </source>
</evidence>
<dbReference type="SUPFAM" id="SSF52266">
    <property type="entry name" value="SGNH hydrolase"/>
    <property type="match status" value="1"/>
</dbReference>
<feature type="domain" description="SGNH hydrolase-type esterase" evidence="2">
    <location>
        <begin position="61"/>
        <end position="225"/>
    </location>
</feature>